<evidence type="ECO:0000256" key="1">
    <source>
        <dbReference type="SAM" id="MobiDB-lite"/>
    </source>
</evidence>
<comment type="caution">
    <text evidence="2">The sequence shown here is derived from an EMBL/GenBank/DDBJ whole genome shotgun (WGS) entry which is preliminary data.</text>
</comment>
<reference evidence="2 3" key="1">
    <citation type="submission" date="2013-11" db="EMBL/GenBank/DDBJ databases">
        <title>The Genome Sequence of Phytophthora parasitica P1976.</title>
        <authorList>
            <consortium name="The Broad Institute Genomics Platform"/>
            <person name="Russ C."/>
            <person name="Tyler B."/>
            <person name="Panabieres F."/>
            <person name="Shan W."/>
            <person name="Tripathy S."/>
            <person name="Grunwald N."/>
            <person name="Machado M."/>
            <person name="Johnson C.S."/>
            <person name="Walker B."/>
            <person name="Young S."/>
            <person name="Zeng Q."/>
            <person name="Gargeya S."/>
            <person name="Fitzgerald M."/>
            <person name="Haas B."/>
            <person name="Abouelleil A."/>
            <person name="Allen A.W."/>
            <person name="Alvarado L."/>
            <person name="Arachchi H.M."/>
            <person name="Berlin A.M."/>
            <person name="Chapman S.B."/>
            <person name="Gainer-Dewar J."/>
            <person name="Goldberg J."/>
            <person name="Griggs A."/>
            <person name="Gujja S."/>
            <person name="Hansen M."/>
            <person name="Howarth C."/>
            <person name="Imamovic A."/>
            <person name="Ireland A."/>
            <person name="Larimer J."/>
            <person name="McCowan C."/>
            <person name="Murphy C."/>
            <person name="Pearson M."/>
            <person name="Poon T.W."/>
            <person name="Priest M."/>
            <person name="Roberts A."/>
            <person name="Saif S."/>
            <person name="Shea T."/>
            <person name="Sisk P."/>
            <person name="Sykes S."/>
            <person name="Wortman J."/>
            <person name="Nusbaum C."/>
            <person name="Birren B."/>
        </authorList>
    </citation>
    <scope>NUCLEOTIDE SEQUENCE [LARGE SCALE GENOMIC DNA]</scope>
    <source>
        <strain evidence="2 3">P1976</strain>
    </source>
</reference>
<gene>
    <name evidence="2" type="ORF">F444_20369</name>
</gene>
<feature type="region of interest" description="Disordered" evidence="1">
    <location>
        <begin position="59"/>
        <end position="120"/>
    </location>
</feature>
<organism evidence="2 3">
    <name type="scientific">Phytophthora nicotianae P1976</name>
    <dbReference type="NCBI Taxonomy" id="1317066"/>
    <lineage>
        <taxon>Eukaryota</taxon>
        <taxon>Sar</taxon>
        <taxon>Stramenopiles</taxon>
        <taxon>Oomycota</taxon>
        <taxon>Peronosporomycetes</taxon>
        <taxon>Peronosporales</taxon>
        <taxon>Peronosporaceae</taxon>
        <taxon>Phytophthora</taxon>
    </lineage>
</organism>
<dbReference type="AlphaFoldDB" id="A0A080Z4W2"/>
<accession>A0A080Z4W2</accession>
<proteinExistence type="predicted"/>
<feature type="compositionally biased region" description="Low complexity" evidence="1">
    <location>
        <begin position="104"/>
        <end position="120"/>
    </location>
</feature>
<evidence type="ECO:0000313" key="2">
    <source>
        <dbReference type="EMBL" id="ETO61673.1"/>
    </source>
</evidence>
<name>A0A080Z4W2_PHYNI</name>
<dbReference type="Proteomes" id="UP000028582">
    <property type="component" value="Unassembled WGS sequence"/>
</dbReference>
<evidence type="ECO:0000313" key="3">
    <source>
        <dbReference type="Proteomes" id="UP000028582"/>
    </source>
</evidence>
<feature type="compositionally biased region" description="Basic and acidic residues" evidence="1">
    <location>
        <begin position="74"/>
        <end position="90"/>
    </location>
</feature>
<sequence length="153" mass="16569">MHYAIGHSGRQEGHVQQPLTSDLSLTSSVDAKMEGSLTRVGEVTVQGCRESNTGIILMDLGNPIASQTRNGGAETRRRRDRDQESGRRAPADTISTETGSSGAETPSTKTPSTETESSGTKLKILDLAVSFLCVGHEWWRLRYPSRTKPPSIS</sequence>
<feature type="compositionally biased region" description="Polar residues" evidence="1">
    <location>
        <begin position="93"/>
        <end position="103"/>
    </location>
</feature>
<protein>
    <submittedName>
        <fullName evidence="2">Uncharacterized protein</fullName>
    </submittedName>
</protein>
<dbReference type="EMBL" id="ANJA01003740">
    <property type="protein sequence ID" value="ETO61673.1"/>
    <property type="molecule type" value="Genomic_DNA"/>
</dbReference>